<accession>A0A5C8NR70</accession>
<dbReference type="SUPFAM" id="SSF88946">
    <property type="entry name" value="Sigma2 domain of RNA polymerase sigma factors"/>
    <property type="match status" value="1"/>
</dbReference>
<dbReference type="Pfam" id="PF08281">
    <property type="entry name" value="Sigma70_r4_2"/>
    <property type="match status" value="1"/>
</dbReference>
<evidence type="ECO:0000256" key="2">
    <source>
        <dbReference type="ARBA" id="ARBA00023015"/>
    </source>
</evidence>
<sequence>MAGSQGDGSAGAGAAKAAPAPADAQLVARALRGEAGAFEAIMRRYNRLLFRCVRGVLGDDAEAQDVVQETYLRAFSTLAGFRGDCALGTWLARIAFHAAIDAQRRRGRTVSLDDESEEGTESDVEPMMNWNVSTAESPDSQAERGEMRVLLTNAIEALPPIYRSVFILRAVEEMSVEETADCLEVSDAVVKTRYLRARTKLRDALGDRLEPRAREAYAFAGSRCDAVVAGVLDELRRQGLVCTDAQERPATCVESESRL</sequence>
<dbReference type="SUPFAM" id="SSF88659">
    <property type="entry name" value="Sigma3 and sigma4 domains of RNA polymerase sigma factors"/>
    <property type="match status" value="1"/>
</dbReference>
<dbReference type="Gene3D" id="1.10.10.10">
    <property type="entry name" value="Winged helix-like DNA-binding domain superfamily/Winged helix DNA-binding domain"/>
    <property type="match status" value="1"/>
</dbReference>
<dbReference type="InterPro" id="IPR007627">
    <property type="entry name" value="RNA_pol_sigma70_r2"/>
</dbReference>
<dbReference type="PROSITE" id="PS01063">
    <property type="entry name" value="SIGMA70_ECF"/>
    <property type="match status" value="1"/>
</dbReference>
<dbReference type="AlphaFoldDB" id="A0A5C8NR70"/>
<feature type="domain" description="RNA polymerase sigma factor 70 region 4 type 2" evidence="8">
    <location>
        <begin position="150"/>
        <end position="201"/>
    </location>
</feature>
<keyword evidence="4 6" id="KW-0238">DNA-binding</keyword>
<comment type="similarity">
    <text evidence="1 6">Belongs to the sigma-70 factor family. ECF subfamily.</text>
</comment>
<dbReference type="PANTHER" id="PTHR43133:SF51">
    <property type="entry name" value="RNA POLYMERASE SIGMA FACTOR"/>
    <property type="match status" value="1"/>
</dbReference>
<evidence type="ECO:0000256" key="6">
    <source>
        <dbReference type="RuleBase" id="RU000716"/>
    </source>
</evidence>
<evidence type="ECO:0000256" key="1">
    <source>
        <dbReference type="ARBA" id="ARBA00010641"/>
    </source>
</evidence>
<dbReference type="Proteomes" id="UP000321548">
    <property type="component" value="Unassembled WGS sequence"/>
</dbReference>
<dbReference type="InterPro" id="IPR013249">
    <property type="entry name" value="RNA_pol_sigma70_r4_t2"/>
</dbReference>
<name>A0A5C8NR70_9BURK</name>
<dbReference type="Gene3D" id="1.10.1740.10">
    <property type="match status" value="1"/>
</dbReference>
<dbReference type="InterPro" id="IPR039425">
    <property type="entry name" value="RNA_pol_sigma-70-like"/>
</dbReference>
<dbReference type="OrthoDB" id="9780326at2"/>
<evidence type="ECO:0000259" key="8">
    <source>
        <dbReference type="Pfam" id="PF08281"/>
    </source>
</evidence>
<reference evidence="9 10" key="1">
    <citation type="submission" date="2019-06" db="EMBL/GenBank/DDBJ databases">
        <title>Quisquiliibacterium sp. nov., isolated from a maize field.</title>
        <authorList>
            <person name="Lin S.-Y."/>
            <person name="Tsai C.-F."/>
            <person name="Young C.-C."/>
        </authorList>
    </citation>
    <scope>NUCLEOTIDE SEQUENCE [LARGE SCALE GENOMIC DNA]</scope>
    <source>
        <strain evidence="9 10">CC-CFT501</strain>
    </source>
</reference>
<dbReference type="Pfam" id="PF04542">
    <property type="entry name" value="Sigma70_r2"/>
    <property type="match status" value="1"/>
</dbReference>
<protein>
    <recommendedName>
        <fullName evidence="6">RNA polymerase sigma factor</fullName>
    </recommendedName>
</protein>
<dbReference type="GO" id="GO:0006352">
    <property type="term" value="P:DNA-templated transcription initiation"/>
    <property type="evidence" value="ECO:0007669"/>
    <property type="project" value="InterPro"/>
</dbReference>
<evidence type="ECO:0000259" key="7">
    <source>
        <dbReference type="Pfam" id="PF04542"/>
    </source>
</evidence>
<keyword evidence="2 6" id="KW-0805">Transcription regulation</keyword>
<proteinExistence type="inferred from homology"/>
<evidence type="ECO:0000256" key="3">
    <source>
        <dbReference type="ARBA" id="ARBA00023082"/>
    </source>
</evidence>
<dbReference type="PANTHER" id="PTHR43133">
    <property type="entry name" value="RNA POLYMERASE ECF-TYPE SIGMA FACTO"/>
    <property type="match status" value="1"/>
</dbReference>
<dbReference type="EMBL" id="VDUY01000008">
    <property type="protein sequence ID" value="TXL63597.1"/>
    <property type="molecule type" value="Genomic_DNA"/>
</dbReference>
<comment type="caution">
    <text evidence="9">The sequence shown here is derived from an EMBL/GenBank/DDBJ whole genome shotgun (WGS) entry which is preliminary data.</text>
</comment>
<dbReference type="CDD" id="cd06171">
    <property type="entry name" value="Sigma70_r4"/>
    <property type="match status" value="1"/>
</dbReference>
<evidence type="ECO:0000256" key="4">
    <source>
        <dbReference type="ARBA" id="ARBA00023125"/>
    </source>
</evidence>
<dbReference type="NCBIfam" id="TIGR02937">
    <property type="entry name" value="sigma70-ECF"/>
    <property type="match status" value="1"/>
</dbReference>
<dbReference type="InterPro" id="IPR013325">
    <property type="entry name" value="RNA_pol_sigma_r2"/>
</dbReference>
<gene>
    <name evidence="9" type="ORF">FHP08_16865</name>
</gene>
<dbReference type="NCBIfam" id="NF008888">
    <property type="entry name" value="PRK11922.1"/>
    <property type="match status" value="1"/>
</dbReference>
<keyword evidence="5 6" id="KW-0804">Transcription</keyword>
<dbReference type="GO" id="GO:0003677">
    <property type="term" value="F:DNA binding"/>
    <property type="evidence" value="ECO:0007669"/>
    <property type="project" value="UniProtKB-KW"/>
</dbReference>
<dbReference type="GO" id="GO:0016987">
    <property type="term" value="F:sigma factor activity"/>
    <property type="evidence" value="ECO:0007669"/>
    <property type="project" value="UniProtKB-KW"/>
</dbReference>
<keyword evidence="10" id="KW-1185">Reference proteome</keyword>
<dbReference type="InterPro" id="IPR036388">
    <property type="entry name" value="WH-like_DNA-bd_sf"/>
</dbReference>
<evidence type="ECO:0000313" key="10">
    <source>
        <dbReference type="Proteomes" id="UP000321548"/>
    </source>
</evidence>
<organism evidence="9 10">
    <name type="scientific">Zeimonas arvi</name>
    <dbReference type="NCBI Taxonomy" id="2498847"/>
    <lineage>
        <taxon>Bacteria</taxon>
        <taxon>Pseudomonadati</taxon>
        <taxon>Pseudomonadota</taxon>
        <taxon>Betaproteobacteria</taxon>
        <taxon>Burkholderiales</taxon>
        <taxon>Burkholderiaceae</taxon>
        <taxon>Zeimonas</taxon>
    </lineage>
</organism>
<feature type="domain" description="RNA polymerase sigma-70 region 2" evidence="7">
    <location>
        <begin position="42"/>
        <end position="109"/>
    </location>
</feature>
<evidence type="ECO:0000313" key="9">
    <source>
        <dbReference type="EMBL" id="TXL63597.1"/>
    </source>
</evidence>
<keyword evidence="3 6" id="KW-0731">Sigma factor</keyword>
<dbReference type="InterPro" id="IPR014284">
    <property type="entry name" value="RNA_pol_sigma-70_dom"/>
</dbReference>
<dbReference type="InterPro" id="IPR013324">
    <property type="entry name" value="RNA_pol_sigma_r3/r4-like"/>
</dbReference>
<dbReference type="InterPro" id="IPR000838">
    <property type="entry name" value="RNA_pol_sigma70_ECF_CS"/>
</dbReference>
<evidence type="ECO:0000256" key="5">
    <source>
        <dbReference type="ARBA" id="ARBA00023163"/>
    </source>
</evidence>